<evidence type="ECO:0000313" key="11">
    <source>
        <dbReference type="EMBL" id="QNN59422.1"/>
    </source>
</evidence>
<keyword evidence="6 9" id="KW-1133">Transmembrane helix</keyword>
<dbReference type="GO" id="GO:0005886">
    <property type="term" value="C:plasma membrane"/>
    <property type="evidence" value="ECO:0007669"/>
    <property type="project" value="UniProtKB-SubCell"/>
</dbReference>
<evidence type="ECO:0000256" key="6">
    <source>
        <dbReference type="ARBA" id="ARBA00022989"/>
    </source>
</evidence>
<keyword evidence="4" id="KW-1003">Cell membrane</keyword>
<evidence type="ECO:0000256" key="8">
    <source>
        <dbReference type="SAM" id="MobiDB-lite"/>
    </source>
</evidence>
<evidence type="ECO:0000259" key="10">
    <source>
        <dbReference type="PROSITE" id="PS50850"/>
    </source>
</evidence>
<comment type="subcellular location">
    <subcellularLocation>
        <location evidence="1">Cell membrane</location>
        <topology evidence="1">Multi-pass membrane protein</topology>
    </subcellularLocation>
</comment>
<feature type="transmembrane region" description="Helical" evidence="9">
    <location>
        <begin position="391"/>
        <end position="410"/>
    </location>
</feature>
<gene>
    <name evidence="11" type="ORF">H9K76_03090</name>
</gene>
<keyword evidence="5 9" id="KW-0812">Transmembrane</keyword>
<keyword evidence="7 9" id="KW-0472">Membrane</keyword>
<dbReference type="PROSITE" id="PS50850">
    <property type="entry name" value="MFS"/>
    <property type="match status" value="1"/>
</dbReference>
<evidence type="ECO:0000256" key="9">
    <source>
        <dbReference type="SAM" id="Phobius"/>
    </source>
</evidence>
<dbReference type="InterPro" id="IPR011701">
    <property type="entry name" value="MFS"/>
</dbReference>
<feature type="transmembrane region" description="Helical" evidence="9">
    <location>
        <begin position="184"/>
        <end position="207"/>
    </location>
</feature>
<sequence>MNAQAETSSESPDGLGPLPGSGIQRGTPEYRRVSIALFLVGFATFSLLYCVQPLLPELALAYGVSPAQSALALSLTTGSLAIAIVMAGALSEGLGRRRLMFASLVLATLCNLAASFLPQWHALLAARLLEGILLGGVPAVVMAYLFEEIDPKGLGYAVGLYVGGTAFGGMAGRIGTSVLTEYLGWQHALAVLSLLDLLVAFGFIWLLPPSRRFSAKAGLGAAHHLKAWRQHLRHEGLLSLFVISFGLMGVFVSIYNYAGFLLSGAPFRLNQVQISYFFYAYIFGIFASPVAGALADRLGRGKVLLAGVSIMAAGVLCTMLGNALEALWPIVLGIVLITAGFFVAHSIASGWVGRLAVQNKGHASSLYLWAYYMGSSILGALGGWFLRQFGWSGMGWMALAGLAVTFYFALRVQRQAAAAAQTAS</sequence>
<feature type="transmembrane region" description="Helical" evidence="9">
    <location>
        <begin position="67"/>
        <end position="87"/>
    </location>
</feature>
<proteinExistence type="inferred from homology"/>
<comment type="similarity">
    <text evidence="2">Belongs to the major facilitator superfamily.</text>
</comment>
<dbReference type="GO" id="GO:0022857">
    <property type="term" value="F:transmembrane transporter activity"/>
    <property type="evidence" value="ECO:0007669"/>
    <property type="project" value="InterPro"/>
</dbReference>
<feature type="transmembrane region" description="Helical" evidence="9">
    <location>
        <begin position="236"/>
        <end position="258"/>
    </location>
</feature>
<dbReference type="AlphaFoldDB" id="A0A7G9RUZ7"/>
<evidence type="ECO:0000256" key="2">
    <source>
        <dbReference type="ARBA" id="ARBA00008335"/>
    </source>
</evidence>
<dbReference type="KEGG" id="drg:H9K76_03090"/>
<feature type="transmembrane region" description="Helical" evidence="9">
    <location>
        <begin position="278"/>
        <end position="296"/>
    </location>
</feature>
<dbReference type="PROSITE" id="PS00216">
    <property type="entry name" value="SUGAR_TRANSPORT_1"/>
    <property type="match status" value="1"/>
</dbReference>
<dbReference type="CDD" id="cd17324">
    <property type="entry name" value="MFS_NepI_like"/>
    <property type="match status" value="1"/>
</dbReference>
<feature type="transmembrane region" description="Helical" evidence="9">
    <location>
        <begin position="99"/>
        <end position="118"/>
    </location>
</feature>
<feature type="transmembrane region" description="Helical" evidence="9">
    <location>
        <begin position="35"/>
        <end position="55"/>
    </location>
</feature>
<feature type="transmembrane region" description="Helical" evidence="9">
    <location>
        <begin position="153"/>
        <end position="172"/>
    </location>
</feature>
<dbReference type="PANTHER" id="PTHR43271:SF1">
    <property type="entry name" value="INNER MEMBRANE TRANSPORT PROTEIN YNFM"/>
    <property type="match status" value="1"/>
</dbReference>
<feature type="transmembrane region" description="Helical" evidence="9">
    <location>
        <begin position="303"/>
        <end position="324"/>
    </location>
</feature>
<feature type="transmembrane region" description="Helical" evidence="9">
    <location>
        <begin position="330"/>
        <end position="353"/>
    </location>
</feature>
<feature type="transmembrane region" description="Helical" evidence="9">
    <location>
        <begin position="124"/>
        <end position="146"/>
    </location>
</feature>
<reference evidence="11 12" key="1">
    <citation type="submission" date="2020-08" db="EMBL/GenBank/DDBJ databases">
        <title>Genome sequence of Diaphorobacter ruginosibacter DSM 27467T.</title>
        <authorList>
            <person name="Hyun D.-W."/>
            <person name="Bae J.-W."/>
        </authorList>
    </citation>
    <scope>NUCLEOTIDE SEQUENCE [LARGE SCALE GENOMIC DNA]</scope>
    <source>
        <strain evidence="11 12">DSM 27467</strain>
    </source>
</reference>
<dbReference type="InterPro" id="IPR036259">
    <property type="entry name" value="MFS_trans_sf"/>
</dbReference>
<evidence type="ECO:0000256" key="4">
    <source>
        <dbReference type="ARBA" id="ARBA00022475"/>
    </source>
</evidence>
<dbReference type="Gene3D" id="1.20.1250.20">
    <property type="entry name" value="MFS general substrate transporter like domains"/>
    <property type="match status" value="1"/>
</dbReference>
<dbReference type="InterPro" id="IPR005829">
    <property type="entry name" value="Sugar_transporter_CS"/>
</dbReference>
<dbReference type="Proteomes" id="UP000515811">
    <property type="component" value="Chromosome"/>
</dbReference>
<accession>A0A7G9RUZ7</accession>
<feature type="domain" description="Major facilitator superfamily (MFS) profile" evidence="10">
    <location>
        <begin position="29"/>
        <end position="417"/>
    </location>
</feature>
<evidence type="ECO:0000256" key="7">
    <source>
        <dbReference type="ARBA" id="ARBA00023136"/>
    </source>
</evidence>
<evidence type="ECO:0000256" key="1">
    <source>
        <dbReference type="ARBA" id="ARBA00004651"/>
    </source>
</evidence>
<evidence type="ECO:0000256" key="5">
    <source>
        <dbReference type="ARBA" id="ARBA00022692"/>
    </source>
</evidence>
<feature type="transmembrane region" description="Helical" evidence="9">
    <location>
        <begin position="365"/>
        <end position="385"/>
    </location>
</feature>
<dbReference type="SUPFAM" id="SSF103473">
    <property type="entry name" value="MFS general substrate transporter"/>
    <property type="match status" value="1"/>
</dbReference>
<feature type="region of interest" description="Disordered" evidence="8">
    <location>
        <begin position="1"/>
        <end position="21"/>
    </location>
</feature>
<organism evidence="11 12">
    <name type="scientific">Diaphorobacter ruginosibacter</name>
    <dbReference type="NCBI Taxonomy" id="1715720"/>
    <lineage>
        <taxon>Bacteria</taxon>
        <taxon>Pseudomonadati</taxon>
        <taxon>Pseudomonadota</taxon>
        <taxon>Betaproteobacteria</taxon>
        <taxon>Burkholderiales</taxon>
        <taxon>Comamonadaceae</taxon>
        <taxon>Diaphorobacter</taxon>
    </lineage>
</organism>
<dbReference type="InterPro" id="IPR020846">
    <property type="entry name" value="MFS_dom"/>
</dbReference>
<feature type="compositionally biased region" description="Low complexity" evidence="8">
    <location>
        <begin position="8"/>
        <end position="21"/>
    </location>
</feature>
<dbReference type="Pfam" id="PF07690">
    <property type="entry name" value="MFS_1"/>
    <property type="match status" value="1"/>
</dbReference>
<evidence type="ECO:0000313" key="12">
    <source>
        <dbReference type="Proteomes" id="UP000515811"/>
    </source>
</evidence>
<evidence type="ECO:0000256" key="3">
    <source>
        <dbReference type="ARBA" id="ARBA00022448"/>
    </source>
</evidence>
<protein>
    <submittedName>
        <fullName evidence="11">MFS transporter</fullName>
    </submittedName>
</protein>
<keyword evidence="3" id="KW-0813">Transport</keyword>
<dbReference type="PANTHER" id="PTHR43271">
    <property type="entry name" value="BLL2771 PROTEIN"/>
    <property type="match status" value="1"/>
</dbReference>
<keyword evidence="12" id="KW-1185">Reference proteome</keyword>
<dbReference type="EMBL" id="CP060714">
    <property type="protein sequence ID" value="QNN59422.1"/>
    <property type="molecule type" value="Genomic_DNA"/>
</dbReference>
<name>A0A7G9RUZ7_9BURK</name>